<feature type="chain" id="PRO_5013425815" description="Thiol:disulfide interchange protein" evidence="7">
    <location>
        <begin position="19"/>
        <end position="254"/>
    </location>
</feature>
<evidence type="ECO:0000259" key="9">
    <source>
        <dbReference type="Pfam" id="PF13098"/>
    </source>
</evidence>
<dbReference type="InterPro" id="IPR051470">
    <property type="entry name" value="Thiol:disulfide_interchange"/>
</dbReference>
<accession>A0A2G6PF81</accession>
<evidence type="ECO:0000256" key="7">
    <source>
        <dbReference type="RuleBase" id="RU364038"/>
    </source>
</evidence>
<dbReference type="InterPro" id="IPR033954">
    <property type="entry name" value="DiS-bond_Isoase_DsbC/G"/>
</dbReference>
<feature type="domain" description="Thioredoxin-like fold" evidence="9">
    <location>
        <begin position="121"/>
        <end position="240"/>
    </location>
</feature>
<dbReference type="InterPro" id="IPR036249">
    <property type="entry name" value="Thioredoxin-like_sf"/>
</dbReference>
<dbReference type="Gene3D" id="3.10.450.70">
    <property type="entry name" value="Disulphide bond isomerase, DsbC/G, N-terminal"/>
    <property type="match status" value="1"/>
</dbReference>
<comment type="subcellular location">
    <subcellularLocation>
        <location evidence="1 7">Periplasm</location>
    </subcellularLocation>
</comment>
<evidence type="ECO:0000256" key="4">
    <source>
        <dbReference type="ARBA" id="ARBA00022764"/>
    </source>
</evidence>
<dbReference type="InterPro" id="IPR009094">
    <property type="entry name" value="DiS-bond_isomerase_DsbC/G_N_sf"/>
</dbReference>
<dbReference type="GO" id="GO:0042597">
    <property type="term" value="C:periplasmic space"/>
    <property type="evidence" value="ECO:0007669"/>
    <property type="project" value="UniProtKB-SubCell"/>
</dbReference>
<sequence>MHKITLITALLCSTTVLAAEQATPTTAADQPDSSKLQAALGGPKPDSITPITSLGLYEVIINGQIFYINKQGNYAIQGDVLNLDTRENLTENRRNTLRSDAVNTIGEGNMVVFAPSENPVKHTVTVFTDIDCGYCRKMHNQIAEYNKEGIKIRYLLFPRAGIGSESFKKSVSVWCADDRQAALTQAKSGQPVDPKTCQDPVQAQFELGRKLGVRGTPTMILENGIMIPGYVPPTRLAALLAQDSENASNAKNNP</sequence>
<evidence type="ECO:0000259" key="8">
    <source>
        <dbReference type="Pfam" id="PF10411"/>
    </source>
</evidence>
<dbReference type="AlphaFoldDB" id="A0A2G6PF81"/>
<gene>
    <name evidence="10" type="ORF">CSA09_02770</name>
</gene>
<dbReference type="Pfam" id="PF13098">
    <property type="entry name" value="Thioredoxin_2"/>
    <property type="match status" value="1"/>
</dbReference>
<proteinExistence type="inferred from homology"/>
<keyword evidence="6 7" id="KW-0676">Redox-active center</keyword>
<dbReference type="Proteomes" id="UP000229278">
    <property type="component" value="Unassembled WGS sequence"/>
</dbReference>
<dbReference type="Pfam" id="PF10411">
    <property type="entry name" value="DsbC_N"/>
    <property type="match status" value="1"/>
</dbReference>
<dbReference type="InterPro" id="IPR012336">
    <property type="entry name" value="Thioredoxin-like_fold"/>
</dbReference>
<evidence type="ECO:0000256" key="5">
    <source>
        <dbReference type="ARBA" id="ARBA00023157"/>
    </source>
</evidence>
<keyword evidence="4 7" id="KW-0574">Periplasm</keyword>
<dbReference type="SUPFAM" id="SSF54423">
    <property type="entry name" value="DsbC/DsbG N-terminal domain-like"/>
    <property type="match status" value="1"/>
</dbReference>
<evidence type="ECO:0000313" key="10">
    <source>
        <dbReference type="EMBL" id="PIE83221.1"/>
    </source>
</evidence>
<evidence type="ECO:0000256" key="3">
    <source>
        <dbReference type="ARBA" id="ARBA00022729"/>
    </source>
</evidence>
<dbReference type="SUPFAM" id="SSF52833">
    <property type="entry name" value="Thioredoxin-like"/>
    <property type="match status" value="1"/>
</dbReference>
<name>A0A2G6PF81_9GAMM</name>
<evidence type="ECO:0000256" key="6">
    <source>
        <dbReference type="ARBA" id="ARBA00023284"/>
    </source>
</evidence>
<keyword evidence="5" id="KW-1015">Disulfide bond</keyword>
<dbReference type="CDD" id="cd03020">
    <property type="entry name" value="DsbA_DsbC_DsbG"/>
    <property type="match status" value="1"/>
</dbReference>
<feature type="signal peptide" evidence="7">
    <location>
        <begin position="1"/>
        <end position="18"/>
    </location>
</feature>
<organism evidence="10 11">
    <name type="scientific">Candidatus Contendibacter odensensis</name>
    <dbReference type="NCBI Taxonomy" id="1400860"/>
    <lineage>
        <taxon>Bacteria</taxon>
        <taxon>Pseudomonadati</taxon>
        <taxon>Pseudomonadota</taxon>
        <taxon>Gammaproteobacteria</taxon>
        <taxon>Candidatus Competibacteraceae</taxon>
        <taxon>Candidatus Contendibacter</taxon>
    </lineage>
</organism>
<evidence type="ECO:0000256" key="1">
    <source>
        <dbReference type="ARBA" id="ARBA00004418"/>
    </source>
</evidence>
<dbReference type="PANTHER" id="PTHR35272">
    <property type="entry name" value="THIOL:DISULFIDE INTERCHANGE PROTEIN DSBC-RELATED"/>
    <property type="match status" value="1"/>
</dbReference>
<dbReference type="EMBL" id="PDTV01000006">
    <property type="protein sequence ID" value="PIE83221.1"/>
    <property type="molecule type" value="Genomic_DNA"/>
</dbReference>
<dbReference type="InterPro" id="IPR018950">
    <property type="entry name" value="DiS-bond_isomerase_DsbC/G_N"/>
</dbReference>
<reference evidence="10 11" key="1">
    <citation type="submission" date="2017-10" db="EMBL/GenBank/DDBJ databases">
        <title>Novel microbial diversity and functional potential in the marine mammal oral microbiome.</title>
        <authorList>
            <person name="Dudek N.K."/>
            <person name="Sun C.L."/>
            <person name="Burstein D."/>
            <person name="Kantor R.S."/>
            <person name="Aliaga Goltsman D.S."/>
            <person name="Bik E.M."/>
            <person name="Thomas B.C."/>
            <person name="Banfield J.F."/>
            <person name="Relman D.A."/>
        </authorList>
    </citation>
    <scope>NUCLEOTIDE SEQUENCE [LARGE SCALE GENOMIC DNA]</scope>
    <source>
        <strain evidence="10">DOLJORAL78_50_517</strain>
    </source>
</reference>
<keyword evidence="3 7" id="KW-0732">Signal</keyword>
<comment type="caution">
    <text evidence="10">The sequence shown here is derived from an EMBL/GenBank/DDBJ whole genome shotgun (WGS) entry which is preliminary data.</text>
</comment>
<dbReference type="Gene3D" id="3.40.30.10">
    <property type="entry name" value="Glutaredoxin"/>
    <property type="match status" value="1"/>
</dbReference>
<protein>
    <recommendedName>
        <fullName evidence="7">Thiol:disulfide interchange protein</fullName>
    </recommendedName>
</protein>
<dbReference type="PANTHER" id="PTHR35272:SF3">
    <property type="entry name" value="THIOL:DISULFIDE INTERCHANGE PROTEIN DSBC"/>
    <property type="match status" value="1"/>
</dbReference>
<comment type="similarity">
    <text evidence="2 7">Belongs to the thioredoxin family. DsbC subfamily.</text>
</comment>
<comment type="function">
    <text evidence="7">Required for disulfide bond formation in some periplasmic proteins. Acts by transferring its disulfide bond to other proteins and is reduced in the process.</text>
</comment>
<feature type="domain" description="Disulphide bond isomerase DsbC/G N-terminal" evidence="8">
    <location>
        <begin position="27"/>
        <end position="91"/>
    </location>
</feature>
<evidence type="ECO:0000313" key="11">
    <source>
        <dbReference type="Proteomes" id="UP000229278"/>
    </source>
</evidence>
<evidence type="ECO:0000256" key="2">
    <source>
        <dbReference type="ARBA" id="ARBA00009813"/>
    </source>
</evidence>